<dbReference type="PANTHER" id="PTHR43280">
    <property type="entry name" value="ARAC-FAMILY TRANSCRIPTIONAL REGULATOR"/>
    <property type="match status" value="1"/>
</dbReference>
<dbReference type="Pfam" id="PF10114">
    <property type="entry name" value="PocR"/>
    <property type="match status" value="1"/>
</dbReference>
<keyword evidence="2" id="KW-0238">DNA-binding</keyword>
<keyword evidence="3" id="KW-0804">Transcription</keyword>
<feature type="domain" description="HTH araC/xylS-type" evidence="4">
    <location>
        <begin position="322"/>
        <end position="420"/>
    </location>
</feature>
<gene>
    <name evidence="5" type="ORF">LUCI_0170</name>
</gene>
<proteinExistence type="predicted"/>
<evidence type="ECO:0000256" key="2">
    <source>
        <dbReference type="ARBA" id="ARBA00023125"/>
    </source>
</evidence>
<dbReference type="InterPro" id="IPR018771">
    <property type="entry name" value="PocR_dom"/>
</dbReference>
<dbReference type="GO" id="GO:0003700">
    <property type="term" value="F:DNA-binding transcription factor activity"/>
    <property type="evidence" value="ECO:0007669"/>
    <property type="project" value="InterPro"/>
</dbReference>
<sequence>MAAAYEDISFDLDKVKKSLYAYSRSTNIESYILDIKGKFLYKAGISNNLCQFCGKLRLGPSSQTSCASVHLYGSYQAERFGGKYIYFCPIGMVHWASPLTSNGVIQAVLIGGPVSMLEPEEFLLEDIMKQNGIGESQLKDMNAYAQQVPVIQPEMVNDLSELLFLVATSLSAHKTSKREDQRQYHKTQADISQSIQDSKLLKNNTKYPFGKEKELLSKIALGDKAASQKILNEILGYVLFSSGKDFEIIKARILELVVLLSRAAVEGGADSSEIFGLNYKYLSDINHLKTVEELTHWLSRIMVRFTDCVFNLADVRHKDVLYKAVDYIKRNYMKRLTLEQVAGYVYLSPGYFSKIFKDEMKCSFVSYINALRVKIGKDLLLDVSIPLTDVSSLIGYEDQSYFTRVFKKETGITPGKFREARGQQIAR</sequence>
<keyword evidence="6" id="KW-1185">Reference proteome</keyword>
<evidence type="ECO:0000313" key="5">
    <source>
        <dbReference type="EMBL" id="VBB04964.1"/>
    </source>
</evidence>
<evidence type="ECO:0000313" key="6">
    <source>
        <dbReference type="Proteomes" id="UP000277811"/>
    </source>
</evidence>
<dbReference type="Pfam" id="PF12833">
    <property type="entry name" value="HTH_18"/>
    <property type="match status" value="1"/>
</dbReference>
<dbReference type="RefSeq" id="WP_122625968.1">
    <property type="nucleotide sequence ID" value="NZ_UPPP01000051.1"/>
</dbReference>
<dbReference type="InterPro" id="IPR009057">
    <property type="entry name" value="Homeodomain-like_sf"/>
</dbReference>
<keyword evidence="1" id="KW-0805">Transcription regulation</keyword>
<dbReference type="InterPro" id="IPR018062">
    <property type="entry name" value="HTH_AraC-typ_CS"/>
</dbReference>
<evidence type="ECO:0000256" key="1">
    <source>
        <dbReference type="ARBA" id="ARBA00023015"/>
    </source>
</evidence>
<organism evidence="5 6">
    <name type="scientific">Lucifera butyrica</name>
    <dbReference type="NCBI Taxonomy" id="1351585"/>
    <lineage>
        <taxon>Bacteria</taxon>
        <taxon>Bacillati</taxon>
        <taxon>Bacillota</taxon>
        <taxon>Negativicutes</taxon>
        <taxon>Veillonellales</taxon>
        <taxon>Veillonellaceae</taxon>
        <taxon>Lucifera</taxon>
    </lineage>
</organism>
<dbReference type="PRINTS" id="PR00032">
    <property type="entry name" value="HTHARAC"/>
</dbReference>
<dbReference type="SMART" id="SM00342">
    <property type="entry name" value="HTH_ARAC"/>
    <property type="match status" value="1"/>
</dbReference>
<dbReference type="Gene3D" id="1.10.10.60">
    <property type="entry name" value="Homeodomain-like"/>
    <property type="match status" value="2"/>
</dbReference>
<dbReference type="PANTHER" id="PTHR43280:SF10">
    <property type="entry name" value="REGULATORY PROTEIN POCR"/>
    <property type="match status" value="1"/>
</dbReference>
<dbReference type="InterPro" id="IPR020449">
    <property type="entry name" value="Tscrpt_reg_AraC-type_HTH"/>
</dbReference>
<dbReference type="SUPFAM" id="SSF46689">
    <property type="entry name" value="Homeodomain-like"/>
    <property type="match status" value="2"/>
</dbReference>
<evidence type="ECO:0000256" key="3">
    <source>
        <dbReference type="ARBA" id="ARBA00023163"/>
    </source>
</evidence>
<protein>
    <submittedName>
        <fullName evidence="5">Transcription regulator hth arac- type</fullName>
    </submittedName>
</protein>
<dbReference type="PROSITE" id="PS00041">
    <property type="entry name" value="HTH_ARAC_FAMILY_1"/>
    <property type="match status" value="1"/>
</dbReference>
<evidence type="ECO:0000259" key="4">
    <source>
        <dbReference type="PROSITE" id="PS01124"/>
    </source>
</evidence>
<dbReference type="PROSITE" id="PS01124">
    <property type="entry name" value="HTH_ARAC_FAMILY_2"/>
    <property type="match status" value="1"/>
</dbReference>
<dbReference type="Proteomes" id="UP000277811">
    <property type="component" value="Unassembled WGS sequence"/>
</dbReference>
<dbReference type="OrthoDB" id="9794370at2"/>
<dbReference type="AlphaFoldDB" id="A0A498R0E3"/>
<dbReference type="EMBL" id="UPPP01000051">
    <property type="protein sequence ID" value="VBB04964.1"/>
    <property type="molecule type" value="Genomic_DNA"/>
</dbReference>
<reference evidence="5 6" key="1">
    <citation type="submission" date="2018-06" db="EMBL/GenBank/DDBJ databases">
        <authorList>
            <person name="Strepis N."/>
        </authorList>
    </citation>
    <scope>NUCLEOTIDE SEQUENCE [LARGE SCALE GENOMIC DNA]</scope>
    <source>
        <strain evidence="5">LUCI</strain>
    </source>
</reference>
<name>A0A498R0E3_9FIRM</name>
<dbReference type="GO" id="GO:0043565">
    <property type="term" value="F:sequence-specific DNA binding"/>
    <property type="evidence" value="ECO:0007669"/>
    <property type="project" value="InterPro"/>
</dbReference>
<accession>A0A498R0E3</accession>
<dbReference type="InterPro" id="IPR018060">
    <property type="entry name" value="HTH_AraC"/>
</dbReference>